<proteinExistence type="predicted"/>
<dbReference type="EMBL" id="AEMG01000009">
    <property type="protein sequence ID" value="EFW92058.1"/>
    <property type="molecule type" value="Genomic_DNA"/>
</dbReference>
<reference evidence="1 3" key="1">
    <citation type="journal article" date="2014" name="ISME J.">
        <title>Trehalose/2-sulfotrehalose biosynthesis and glycine-betaine uptake are widely spread mechanisms for osmoadaptation in the Halobacteriales.</title>
        <authorList>
            <person name="Youssef N.H."/>
            <person name="Savage-Ashlock K.N."/>
            <person name="McCully A.L."/>
            <person name="Luedtke B."/>
            <person name="Shaw E.I."/>
            <person name="Hoff W.D."/>
            <person name="Elshahed M.S."/>
        </authorList>
    </citation>
    <scope>NUCLEOTIDE SEQUENCE [LARGE SCALE GENOMIC DNA]</scope>
    <source>
        <strain evidence="1 3">DX253</strain>
    </source>
</reference>
<evidence type="ECO:0000313" key="2">
    <source>
        <dbReference type="EMBL" id="SHK87183.1"/>
    </source>
</evidence>
<dbReference type="RefSeq" id="WP_007979807.1">
    <property type="nucleotide sequence ID" value="NZ_AEMG01000009.1"/>
</dbReference>
<dbReference type="GeneID" id="300002207"/>
<dbReference type="OrthoDB" id="179766at2157"/>
<dbReference type="Proteomes" id="UP000184203">
    <property type="component" value="Unassembled WGS sequence"/>
</dbReference>
<dbReference type="eggNOG" id="arCOG01648">
    <property type="taxonomic scope" value="Archaea"/>
</dbReference>
<accession>E7QTX9</accession>
<dbReference type="PATRIC" id="fig|797209.4.peg.2219"/>
<dbReference type="Proteomes" id="UP000003751">
    <property type="component" value="Unassembled WGS sequence"/>
</dbReference>
<dbReference type="EMBL" id="FRAN01000003">
    <property type="protein sequence ID" value="SHK87183.1"/>
    <property type="molecule type" value="Genomic_DNA"/>
</dbReference>
<reference evidence="4" key="2">
    <citation type="submission" date="2016-11" db="EMBL/GenBank/DDBJ databases">
        <authorList>
            <person name="Varghese N."/>
            <person name="Submissions S."/>
        </authorList>
    </citation>
    <scope>NUCLEOTIDE SEQUENCE [LARGE SCALE GENOMIC DNA]</scope>
    <source>
        <strain evidence="4">DX253</strain>
    </source>
</reference>
<evidence type="ECO:0000313" key="1">
    <source>
        <dbReference type="EMBL" id="EFW92058.1"/>
    </source>
</evidence>
<name>E7QTX9_HALPU</name>
<organism evidence="1 3">
    <name type="scientific">Haladaptatus paucihalophilus DX253</name>
    <dbReference type="NCBI Taxonomy" id="797209"/>
    <lineage>
        <taxon>Archaea</taxon>
        <taxon>Methanobacteriati</taxon>
        <taxon>Methanobacteriota</taxon>
        <taxon>Stenosarchaea group</taxon>
        <taxon>Halobacteria</taxon>
        <taxon>Halobacteriales</taxon>
        <taxon>Haladaptataceae</taxon>
        <taxon>Haladaptatus</taxon>
    </lineage>
</organism>
<keyword evidence="4" id="KW-1185">Reference proteome</keyword>
<evidence type="ECO:0008006" key="5">
    <source>
        <dbReference type="Google" id="ProtNLM"/>
    </source>
</evidence>
<sequence length="142" mass="16627">MNDTDLATHEWWERYKETVNSDPEMGVRGHDKFNDNFYVEIGDERFLVEMQGGKVRDIMPNPTLNDRWSFGVEGSREAWEEFVQENPPAFNHEIVASHYRSAVRNEDGHLQMRGDNKKIFQNLRAFQRTLDLMRVAHNNGGS</sequence>
<reference evidence="2" key="3">
    <citation type="submission" date="2016-11" db="EMBL/GenBank/DDBJ databases">
        <authorList>
            <person name="Jaros S."/>
            <person name="Januszkiewicz K."/>
            <person name="Wedrychowicz H."/>
        </authorList>
    </citation>
    <scope>NUCLEOTIDE SEQUENCE [LARGE SCALE GENOMIC DNA]</scope>
    <source>
        <strain evidence="2">DX253</strain>
    </source>
</reference>
<evidence type="ECO:0000313" key="3">
    <source>
        <dbReference type="Proteomes" id="UP000003751"/>
    </source>
</evidence>
<protein>
    <recommendedName>
        <fullName evidence="5">Sterol carrier protein</fullName>
    </recommendedName>
</protein>
<evidence type="ECO:0000313" key="4">
    <source>
        <dbReference type="Proteomes" id="UP000184203"/>
    </source>
</evidence>
<dbReference type="STRING" id="797209.GCA_000376445_02536"/>
<dbReference type="AlphaFoldDB" id="E7QTX9"/>
<gene>
    <name evidence="2" type="ORF">SAMN05444342_2464</name>
    <name evidence="1" type="ORF">ZOD2009_11295</name>
</gene>